<gene>
    <name evidence="8" type="ORF">BDA99DRAFT_515805</name>
</gene>
<dbReference type="InterPro" id="IPR014908">
    <property type="entry name" value="Nucleoporin_Nup133/Nup155_N"/>
</dbReference>
<evidence type="ECO:0000256" key="2">
    <source>
        <dbReference type="ARBA" id="ARBA00007373"/>
    </source>
</evidence>
<feature type="domain" description="Nucleoporin Nup133/Nup155-like C-terminal" evidence="6">
    <location>
        <begin position="562"/>
        <end position="983"/>
    </location>
</feature>
<dbReference type="PANTHER" id="PTHR10350:SF6">
    <property type="entry name" value="NUCLEAR PORE COMPLEX PROTEIN NUP155"/>
    <property type="match status" value="1"/>
</dbReference>
<evidence type="ECO:0000313" key="8">
    <source>
        <dbReference type="EMBL" id="KAI9257209.1"/>
    </source>
</evidence>
<evidence type="ECO:0000256" key="4">
    <source>
        <dbReference type="ARBA" id="ARBA00023242"/>
    </source>
</evidence>
<dbReference type="GO" id="GO:0006405">
    <property type="term" value="P:RNA export from nucleus"/>
    <property type="evidence" value="ECO:0007669"/>
    <property type="project" value="TreeGrafter"/>
</dbReference>
<dbReference type="InterPro" id="IPR042537">
    <property type="entry name" value="Nucleoporin_Nup155_C_2"/>
</dbReference>
<comment type="similarity">
    <text evidence="2">Belongs to the non-repetitive/WGA-negative nucleoporin family.</text>
</comment>
<evidence type="ECO:0000256" key="3">
    <source>
        <dbReference type="ARBA" id="ARBA00022448"/>
    </source>
</evidence>
<keyword evidence="4" id="KW-0539">Nucleus</keyword>
<dbReference type="GO" id="GO:0036228">
    <property type="term" value="P:protein localization to nuclear inner membrane"/>
    <property type="evidence" value="ECO:0007669"/>
    <property type="project" value="TreeGrafter"/>
</dbReference>
<dbReference type="Proteomes" id="UP001209540">
    <property type="component" value="Unassembled WGS sequence"/>
</dbReference>
<dbReference type="AlphaFoldDB" id="A0AAD5PDN4"/>
<dbReference type="GO" id="GO:0000972">
    <property type="term" value="P:transcription-dependent tethering of RNA polymerase II gene DNA at nuclear periphery"/>
    <property type="evidence" value="ECO:0007669"/>
    <property type="project" value="TreeGrafter"/>
</dbReference>
<evidence type="ECO:0000259" key="7">
    <source>
        <dbReference type="Pfam" id="PF08801"/>
    </source>
</evidence>
<comment type="caution">
    <text evidence="8">The sequence shown here is derived from an EMBL/GenBank/DDBJ whole genome shotgun (WGS) entry which is preliminary data.</text>
</comment>
<dbReference type="Gene3D" id="1.20.58.1780">
    <property type="match status" value="1"/>
</dbReference>
<name>A0AAD5PDN4_9FUNG</name>
<dbReference type="Pfam" id="PF03177">
    <property type="entry name" value="Nucleoporin_C"/>
    <property type="match status" value="1"/>
</dbReference>
<comment type="subcellular location">
    <subcellularLocation>
        <location evidence="1">Nucleus</location>
    </subcellularLocation>
</comment>
<sequence length="999" mass="112134">MLDQKSPEEVVKSAHKAADTLERASIVDKNILNIGELFTASSSGQYELPQQQAVQPFLPKHIFTLPPVALEQIQKWKSGDAAGILPEINRAYFAVENRLYLWDYIDRKDVNTYEETHPIVGVGLAKVKEDIFNAEITHVLVIATTVNISVIAVSFKDKKSLSFYRTEITTNSSGALMKTIVGTKFGRIFMLSDFGDVWELDYRRDEGWFTSKCSKKLVSPSAAFFRAQTGRCIDIAVDEDGYKLYKLVENSSIYVSYLGEDGKGYSDNVANNTKINDQARVMCPSSQYLENSQFKIVSIHPTTLEEASSYHLVAITSTGCRLYLANADDKEHPTPASNIKPSKLSLTHVRTPPPSSTTPQGVPQTNVLADHPVVIKSLYKDGCMLLVDKLTEQQQSVITASPNIGKMVTQGRSAGFAEFSNRLNVQGQVLGIAEVPKDEQMLNELASLPSKPARHFLIFTTHGLSIVTKQRPVDMLQNMLNAVGANITARSTDFGNFFDLFGTIQSCALCLNLACHTTTPLSGIELLASDAVSIPVVKGATQLLETLGQRRSPLSETEVYTSRHEGVALFLYRLISPIWNKKIVIESVQGNTVNYSTAVKRDVLVAVQQILRKLQAFMDRNASVYPQLQPQNEEERSYRQLYDLGGLISESISFLLYLLDNDASRIIKSLTPENQGRFKAYTFKDLLTTNDGRELAKALAMAIIDETMAKFGNLDIVTDILEQRCGTFCNSSDVLFYKAQKQIDAAKSEANTMPSRDALQESLKLLKRIAIHITYEQLEVIAKDYTQQGALVLAVELILTCAHARDPHNATTGYVMDGLQPSDARLEIFERKRPFYDCAFNLLKEAIRPSTSANQKATAPQKDQAFQVAFSSDDIAFHMYTYEKFINENLGRDLIQMDPPHIETFLKRQPFELERYELLVYYYRMKEEFEEAATVLQLLSRITLDIPTEKRLYYLNQASLCAKSVTAPSKQFEMLDLQKRLEIWIKQLQEENQLQFSSA</sequence>
<evidence type="ECO:0000259" key="6">
    <source>
        <dbReference type="Pfam" id="PF03177"/>
    </source>
</evidence>
<protein>
    <submittedName>
        <fullName evidence="8">Nup133 N terminal like-domain-containing protein</fullName>
    </submittedName>
</protein>
<keyword evidence="9" id="KW-1185">Reference proteome</keyword>
<evidence type="ECO:0000256" key="5">
    <source>
        <dbReference type="SAM" id="MobiDB-lite"/>
    </source>
</evidence>
<accession>A0AAD5PDN4</accession>
<dbReference type="GO" id="GO:0044611">
    <property type="term" value="C:nuclear pore inner ring"/>
    <property type="evidence" value="ECO:0007669"/>
    <property type="project" value="TreeGrafter"/>
</dbReference>
<dbReference type="GO" id="GO:0006606">
    <property type="term" value="P:protein import into nucleus"/>
    <property type="evidence" value="ECO:0007669"/>
    <property type="project" value="TreeGrafter"/>
</dbReference>
<dbReference type="Gene3D" id="1.25.40.450">
    <property type="entry name" value="Nucleoporin, helical domain, N-terminal subdomain"/>
    <property type="match status" value="1"/>
</dbReference>
<dbReference type="Pfam" id="PF08801">
    <property type="entry name" value="Nucleoporin_N"/>
    <property type="match status" value="1"/>
</dbReference>
<dbReference type="InterPro" id="IPR007187">
    <property type="entry name" value="Nucleoporin_Nup133/Nup155_C"/>
</dbReference>
<feature type="domain" description="Nucleoporin Nup133/Nup155-like N-terminal" evidence="7">
    <location>
        <begin position="61"/>
        <end position="466"/>
    </location>
</feature>
<reference evidence="8" key="1">
    <citation type="journal article" date="2022" name="IScience">
        <title>Evolution of zygomycete secretomes and the origins of terrestrial fungal ecologies.</title>
        <authorList>
            <person name="Chang Y."/>
            <person name="Wang Y."/>
            <person name="Mondo S."/>
            <person name="Ahrendt S."/>
            <person name="Andreopoulos W."/>
            <person name="Barry K."/>
            <person name="Beard J."/>
            <person name="Benny G.L."/>
            <person name="Blankenship S."/>
            <person name="Bonito G."/>
            <person name="Cuomo C."/>
            <person name="Desiro A."/>
            <person name="Gervers K.A."/>
            <person name="Hundley H."/>
            <person name="Kuo A."/>
            <person name="LaButti K."/>
            <person name="Lang B.F."/>
            <person name="Lipzen A."/>
            <person name="O'Donnell K."/>
            <person name="Pangilinan J."/>
            <person name="Reynolds N."/>
            <person name="Sandor L."/>
            <person name="Smith M.E."/>
            <person name="Tsang A."/>
            <person name="Grigoriev I.V."/>
            <person name="Stajich J.E."/>
            <person name="Spatafora J.W."/>
        </authorList>
    </citation>
    <scope>NUCLEOTIDE SEQUENCE</scope>
    <source>
        <strain evidence="8">RSA 2281</strain>
    </source>
</reference>
<reference evidence="8" key="2">
    <citation type="submission" date="2023-02" db="EMBL/GenBank/DDBJ databases">
        <authorList>
            <consortium name="DOE Joint Genome Institute"/>
            <person name="Mondo S.J."/>
            <person name="Chang Y."/>
            <person name="Wang Y."/>
            <person name="Ahrendt S."/>
            <person name="Andreopoulos W."/>
            <person name="Barry K."/>
            <person name="Beard J."/>
            <person name="Benny G.L."/>
            <person name="Blankenship S."/>
            <person name="Bonito G."/>
            <person name="Cuomo C."/>
            <person name="Desiro A."/>
            <person name="Gervers K.A."/>
            <person name="Hundley H."/>
            <person name="Kuo A."/>
            <person name="LaButti K."/>
            <person name="Lang B.F."/>
            <person name="Lipzen A."/>
            <person name="O'Donnell K."/>
            <person name="Pangilinan J."/>
            <person name="Reynolds N."/>
            <person name="Sandor L."/>
            <person name="Smith M.W."/>
            <person name="Tsang A."/>
            <person name="Grigoriev I.V."/>
            <person name="Stajich J.E."/>
            <person name="Spatafora J.W."/>
        </authorList>
    </citation>
    <scope>NUCLEOTIDE SEQUENCE</scope>
    <source>
        <strain evidence="8">RSA 2281</strain>
    </source>
</reference>
<dbReference type="PANTHER" id="PTHR10350">
    <property type="entry name" value="NUCLEAR PORE COMPLEX PROTEIN NUP155"/>
    <property type="match status" value="1"/>
</dbReference>
<proteinExistence type="inferred from homology"/>
<evidence type="ECO:0000256" key="1">
    <source>
        <dbReference type="ARBA" id="ARBA00004123"/>
    </source>
</evidence>
<dbReference type="EMBL" id="JAIXMP010000020">
    <property type="protein sequence ID" value="KAI9257209.1"/>
    <property type="molecule type" value="Genomic_DNA"/>
</dbReference>
<dbReference type="InterPro" id="IPR042533">
    <property type="entry name" value="Nucleoporin_Nup155_C_1"/>
</dbReference>
<dbReference type="GO" id="GO:0017056">
    <property type="term" value="F:structural constituent of nuclear pore"/>
    <property type="evidence" value="ECO:0007669"/>
    <property type="project" value="InterPro"/>
</dbReference>
<dbReference type="InterPro" id="IPR004870">
    <property type="entry name" value="Nucleoporin_Nup155"/>
</dbReference>
<dbReference type="Gene3D" id="1.25.40.440">
    <property type="entry name" value="Nucleoporin, helical domain, central subdomain"/>
    <property type="match status" value="1"/>
</dbReference>
<organism evidence="8 9">
    <name type="scientific">Phascolomyces articulosus</name>
    <dbReference type="NCBI Taxonomy" id="60185"/>
    <lineage>
        <taxon>Eukaryota</taxon>
        <taxon>Fungi</taxon>
        <taxon>Fungi incertae sedis</taxon>
        <taxon>Mucoromycota</taxon>
        <taxon>Mucoromycotina</taxon>
        <taxon>Mucoromycetes</taxon>
        <taxon>Mucorales</taxon>
        <taxon>Lichtheimiaceae</taxon>
        <taxon>Phascolomyces</taxon>
    </lineage>
</organism>
<feature type="region of interest" description="Disordered" evidence="5">
    <location>
        <begin position="329"/>
        <end position="365"/>
    </location>
</feature>
<keyword evidence="3" id="KW-0813">Transport</keyword>
<evidence type="ECO:0000313" key="9">
    <source>
        <dbReference type="Proteomes" id="UP001209540"/>
    </source>
</evidence>